<dbReference type="GO" id="GO:0003677">
    <property type="term" value="F:DNA binding"/>
    <property type="evidence" value="ECO:0007669"/>
    <property type="project" value="UniProtKB-KW"/>
</dbReference>
<dbReference type="GO" id="GO:0003899">
    <property type="term" value="F:DNA-directed RNA polymerase activity"/>
    <property type="evidence" value="ECO:0007669"/>
    <property type="project" value="UniProtKB-UniRule"/>
</dbReference>
<comment type="domain">
    <text evidence="12">Contains an N-terminal zinc-binding domain, a central core domain that contains the primase activity, and a C-terminal DnaB-binding domain.</text>
</comment>
<evidence type="ECO:0000256" key="14">
    <source>
        <dbReference type="PIRSR" id="PIRSR002811-1"/>
    </source>
</evidence>
<evidence type="ECO:0000256" key="6">
    <source>
        <dbReference type="ARBA" id="ARBA00022723"/>
    </source>
</evidence>
<comment type="similarity">
    <text evidence="12 13">Belongs to the DnaG primase family.</text>
</comment>
<comment type="cofactor">
    <cofactor evidence="12 13 14">
        <name>Zn(2+)</name>
        <dbReference type="ChEBI" id="CHEBI:29105"/>
    </cofactor>
    <text evidence="12 13 14">Binds 1 zinc ion per monomer.</text>
</comment>
<evidence type="ECO:0000256" key="1">
    <source>
        <dbReference type="ARBA" id="ARBA00022478"/>
    </source>
</evidence>
<keyword evidence="9" id="KW-0460">Magnesium</keyword>
<keyword evidence="7 12" id="KW-0863">Zinc-finger</keyword>
<dbReference type="OrthoDB" id="9803773at2"/>
<evidence type="ECO:0000313" key="17">
    <source>
        <dbReference type="Proteomes" id="UP000199228"/>
    </source>
</evidence>
<dbReference type="SMART" id="SM00400">
    <property type="entry name" value="ZnF_CHCC"/>
    <property type="match status" value="1"/>
</dbReference>
<dbReference type="Pfam" id="PF01807">
    <property type="entry name" value="Zn_ribbon_DnaG"/>
    <property type="match status" value="1"/>
</dbReference>
<evidence type="ECO:0000256" key="4">
    <source>
        <dbReference type="ARBA" id="ARBA00022695"/>
    </source>
</evidence>
<gene>
    <name evidence="12" type="primary">dnaG</name>
    <name evidence="16" type="ORF">SAMN02910417_01611</name>
</gene>
<evidence type="ECO:0000256" key="7">
    <source>
        <dbReference type="ARBA" id="ARBA00022771"/>
    </source>
</evidence>
<dbReference type="CDD" id="cd03364">
    <property type="entry name" value="TOPRIM_DnaG_primases"/>
    <property type="match status" value="1"/>
</dbReference>
<evidence type="ECO:0000256" key="2">
    <source>
        <dbReference type="ARBA" id="ARBA00022515"/>
    </source>
</evidence>
<dbReference type="SUPFAM" id="SSF57783">
    <property type="entry name" value="Zinc beta-ribbon"/>
    <property type="match status" value="1"/>
</dbReference>
<comment type="catalytic activity">
    <reaction evidence="12">
        <text>ssDNA + n NTP = ssDNA/pppN(pN)n-1 hybrid + (n-1) diphosphate.</text>
        <dbReference type="EC" id="2.7.7.101"/>
    </reaction>
</comment>
<dbReference type="PROSITE" id="PS50880">
    <property type="entry name" value="TOPRIM"/>
    <property type="match status" value="1"/>
</dbReference>
<evidence type="ECO:0000256" key="8">
    <source>
        <dbReference type="ARBA" id="ARBA00022833"/>
    </source>
</evidence>
<dbReference type="InterPro" id="IPR013264">
    <property type="entry name" value="DNAG_N"/>
</dbReference>
<dbReference type="SMART" id="SM00493">
    <property type="entry name" value="TOPRIM"/>
    <property type="match status" value="1"/>
</dbReference>
<dbReference type="FunFam" id="3.90.980.10:FF:000001">
    <property type="entry name" value="DNA primase"/>
    <property type="match status" value="1"/>
</dbReference>
<keyword evidence="2 12" id="KW-0639">Primosome</keyword>
<keyword evidence="6 12" id="KW-0479">Metal-binding</keyword>
<evidence type="ECO:0000256" key="3">
    <source>
        <dbReference type="ARBA" id="ARBA00022679"/>
    </source>
</evidence>
<dbReference type="PANTHER" id="PTHR30313">
    <property type="entry name" value="DNA PRIMASE"/>
    <property type="match status" value="1"/>
</dbReference>
<keyword evidence="5 12" id="KW-0235">DNA replication</keyword>
<keyword evidence="11 12" id="KW-0804">Transcription</keyword>
<dbReference type="Proteomes" id="UP000199228">
    <property type="component" value="Unassembled WGS sequence"/>
</dbReference>
<dbReference type="Pfam" id="PF10410">
    <property type="entry name" value="DnaB_bind"/>
    <property type="match status" value="1"/>
</dbReference>
<dbReference type="Gene3D" id="3.90.580.10">
    <property type="entry name" value="Zinc finger, CHC2-type domain"/>
    <property type="match status" value="1"/>
</dbReference>
<comment type="subunit">
    <text evidence="12">Monomer. Interacts with DnaB.</text>
</comment>
<evidence type="ECO:0000256" key="13">
    <source>
        <dbReference type="PIRNR" id="PIRNR002811"/>
    </source>
</evidence>
<dbReference type="NCBIfam" id="TIGR01391">
    <property type="entry name" value="dnaG"/>
    <property type="match status" value="1"/>
</dbReference>
<feature type="domain" description="Toprim" evidence="15">
    <location>
        <begin position="256"/>
        <end position="344"/>
    </location>
</feature>
<keyword evidence="1 12" id="KW-0240">DNA-directed RNA polymerase</keyword>
<evidence type="ECO:0000313" key="16">
    <source>
        <dbReference type="EMBL" id="SDB21527.1"/>
    </source>
</evidence>
<dbReference type="GO" id="GO:0000428">
    <property type="term" value="C:DNA-directed RNA polymerase complex"/>
    <property type="evidence" value="ECO:0007669"/>
    <property type="project" value="UniProtKB-KW"/>
</dbReference>
<evidence type="ECO:0000256" key="12">
    <source>
        <dbReference type="HAMAP-Rule" id="MF_00974"/>
    </source>
</evidence>
<dbReference type="GO" id="GO:1990077">
    <property type="term" value="C:primosome complex"/>
    <property type="evidence" value="ECO:0007669"/>
    <property type="project" value="UniProtKB-KW"/>
</dbReference>
<feature type="zinc finger region" description="CHC2-type" evidence="12 14">
    <location>
        <begin position="39"/>
        <end position="63"/>
    </location>
</feature>
<dbReference type="EMBL" id="FMXR01000011">
    <property type="protein sequence ID" value="SDB21527.1"/>
    <property type="molecule type" value="Genomic_DNA"/>
</dbReference>
<dbReference type="Gene3D" id="3.40.1360.10">
    <property type="match status" value="1"/>
</dbReference>
<dbReference type="InterPro" id="IPR036977">
    <property type="entry name" value="DNA_primase_Znf_CHC2"/>
</dbReference>
<dbReference type="InterPro" id="IPR006171">
    <property type="entry name" value="TOPRIM_dom"/>
</dbReference>
<dbReference type="InterPro" id="IPR034151">
    <property type="entry name" value="TOPRIM_DnaG_bac"/>
</dbReference>
<sequence>MAYYSDELVEQVRMSNDIVDVISGYVSLKKKGANHMGLCPFHNEKSPSFSVSGSKQLYHCFGCGASGNVFSFLMEYEKYTFPEAVEALAERAGISLPKVERSKEEREKEDTRTKLYEINKEAAKYFYMLLRAEPGKKALEYLNGRELTEETMTKFGLGYSAQYSNDLYQYLRKKGYSDSLLAKAGLITLDERQGGYDKFWNRVMFPIMDQRGKVIAFGGRVMGDGKPKYLNSPETMIFDKSRNLYGLNFARASKREGIILCEGYMDVIALHQAGFDNAVASLGTAFTPGHANLVKRFAKTAYLSFDSDEAGIKAALRTIPIMTQTGVHCKIIHMDPYKDPDEFIKALGKEEYEKRIEQAENSFLFEVRMKQREYNMSDPAEKNDFYRQAASMLLRFTQEIERDSYIHAVATHYQLTDKALKELVREQAAKGAGIKMQAPLKTGAQSKKKTDGLKEAQKLLLTWMIEEESLFDVLKPYLGPQDFTEELYRQVARMLYEQKAQGHVHPADIMSHFQSEDEQRQIGELFHTELTAAKTKQARQQALKELLITIKKGNIEKMSSGAQSADMNHLMEMIKKEKELEELKKITISL</sequence>
<dbReference type="EC" id="2.7.7.101" evidence="12"/>
<dbReference type="GO" id="GO:0008270">
    <property type="term" value="F:zinc ion binding"/>
    <property type="evidence" value="ECO:0007669"/>
    <property type="project" value="UniProtKB-UniRule"/>
</dbReference>
<keyword evidence="8 12" id="KW-0862">Zinc</keyword>
<dbReference type="HAMAP" id="MF_00974">
    <property type="entry name" value="DNA_primase_DnaG"/>
    <property type="match status" value="1"/>
</dbReference>
<dbReference type="SUPFAM" id="SSF56731">
    <property type="entry name" value="DNA primase core"/>
    <property type="match status" value="1"/>
</dbReference>
<dbReference type="InterPro" id="IPR030846">
    <property type="entry name" value="DnaG_bac"/>
</dbReference>
<evidence type="ECO:0000256" key="11">
    <source>
        <dbReference type="ARBA" id="ARBA00023163"/>
    </source>
</evidence>
<dbReference type="GO" id="GO:0005737">
    <property type="term" value="C:cytoplasm"/>
    <property type="evidence" value="ECO:0007669"/>
    <property type="project" value="TreeGrafter"/>
</dbReference>
<comment type="function">
    <text evidence="12 13">RNA polymerase that catalyzes the synthesis of short RNA molecules used as primers for DNA polymerase during DNA replication.</text>
</comment>
<dbReference type="GO" id="GO:0006269">
    <property type="term" value="P:DNA replication, synthesis of primer"/>
    <property type="evidence" value="ECO:0007669"/>
    <property type="project" value="UniProtKB-UniRule"/>
</dbReference>
<evidence type="ECO:0000259" key="15">
    <source>
        <dbReference type="PROSITE" id="PS50880"/>
    </source>
</evidence>
<dbReference type="InterPro" id="IPR050219">
    <property type="entry name" value="DnaG_primase"/>
</dbReference>
<keyword evidence="10 12" id="KW-0238">DNA-binding</keyword>
<dbReference type="Pfam" id="PF13155">
    <property type="entry name" value="Toprim_2"/>
    <property type="match status" value="1"/>
</dbReference>
<dbReference type="InterPro" id="IPR016136">
    <property type="entry name" value="DNA_helicase_N/primase_C"/>
</dbReference>
<dbReference type="PIRSF" id="PIRSF002811">
    <property type="entry name" value="DnaG"/>
    <property type="match status" value="1"/>
</dbReference>
<dbReference type="Gene3D" id="1.10.860.10">
    <property type="entry name" value="DNAb Helicase, Chain A"/>
    <property type="match status" value="1"/>
</dbReference>
<dbReference type="Gene3D" id="3.90.980.10">
    <property type="entry name" value="DNA primase, catalytic core, N-terminal domain"/>
    <property type="match status" value="1"/>
</dbReference>
<dbReference type="FunFam" id="3.90.580.10:FF:000001">
    <property type="entry name" value="DNA primase"/>
    <property type="match status" value="1"/>
</dbReference>
<keyword evidence="4 12" id="KW-0548">Nucleotidyltransferase</keyword>
<dbReference type="InterPro" id="IPR006295">
    <property type="entry name" value="DNA_primase_DnaG"/>
</dbReference>
<keyword evidence="3 12" id="KW-0808">Transferase</keyword>
<evidence type="ECO:0000256" key="9">
    <source>
        <dbReference type="ARBA" id="ARBA00022842"/>
    </source>
</evidence>
<evidence type="ECO:0000256" key="10">
    <source>
        <dbReference type="ARBA" id="ARBA00023125"/>
    </source>
</evidence>
<name>A0A1G6BLS5_EUBOX</name>
<organism evidence="16 17">
    <name type="scientific">Eubacterium oxidoreducens</name>
    <dbReference type="NCBI Taxonomy" id="1732"/>
    <lineage>
        <taxon>Bacteria</taxon>
        <taxon>Bacillati</taxon>
        <taxon>Bacillota</taxon>
        <taxon>Clostridia</taxon>
        <taxon>Eubacteriales</taxon>
        <taxon>Eubacteriaceae</taxon>
        <taxon>Eubacterium</taxon>
    </lineage>
</organism>
<keyword evidence="17" id="KW-1185">Reference proteome</keyword>
<dbReference type="PANTHER" id="PTHR30313:SF2">
    <property type="entry name" value="DNA PRIMASE"/>
    <property type="match status" value="1"/>
</dbReference>
<dbReference type="RefSeq" id="WP_090173848.1">
    <property type="nucleotide sequence ID" value="NZ_FMXR01000011.1"/>
</dbReference>
<dbReference type="InterPro" id="IPR019475">
    <property type="entry name" value="DNA_primase_DnaB-bd"/>
</dbReference>
<reference evidence="16 17" key="1">
    <citation type="submission" date="2016-10" db="EMBL/GenBank/DDBJ databases">
        <authorList>
            <person name="de Groot N.N."/>
        </authorList>
    </citation>
    <scope>NUCLEOTIDE SEQUENCE [LARGE SCALE GENOMIC DNA]</scope>
    <source>
        <strain evidence="16 17">DSM 3217</strain>
    </source>
</reference>
<dbReference type="InterPro" id="IPR037068">
    <property type="entry name" value="DNA_primase_core_N_sf"/>
</dbReference>
<accession>A0A1G6BLS5</accession>
<dbReference type="InterPro" id="IPR002694">
    <property type="entry name" value="Znf_CHC2"/>
</dbReference>
<protein>
    <recommendedName>
        <fullName evidence="12 13">DNA primase</fullName>
        <ecNumber evidence="12">2.7.7.101</ecNumber>
    </recommendedName>
</protein>
<dbReference type="STRING" id="1732.SAMN02910417_01611"/>
<proteinExistence type="inferred from homology"/>
<dbReference type="Pfam" id="PF08275">
    <property type="entry name" value="DNAG_N"/>
    <property type="match status" value="1"/>
</dbReference>
<evidence type="ECO:0000256" key="5">
    <source>
        <dbReference type="ARBA" id="ARBA00022705"/>
    </source>
</evidence>
<dbReference type="AlphaFoldDB" id="A0A1G6BLS5"/>